<dbReference type="Gene3D" id="3.40.50.720">
    <property type="entry name" value="NAD(P)-binding Rossmann-like Domain"/>
    <property type="match status" value="1"/>
</dbReference>
<comment type="caution">
    <text evidence="2">The sequence shown here is derived from an EMBL/GenBank/DDBJ whole genome shotgun (WGS) entry which is preliminary data.</text>
</comment>
<dbReference type="SUPFAM" id="SSF51735">
    <property type="entry name" value="NAD(P)-binding Rossmann-fold domains"/>
    <property type="match status" value="1"/>
</dbReference>
<evidence type="ECO:0000313" key="3">
    <source>
        <dbReference type="Proteomes" id="UP000680304"/>
    </source>
</evidence>
<dbReference type="PANTHER" id="PTHR43818:SF9">
    <property type="entry name" value="HYPOTHETICAL OXIDOREDUCTASE"/>
    <property type="match status" value="1"/>
</dbReference>
<feature type="domain" description="Gfo/Idh/MocA-like oxidoreductase N-terminal" evidence="1">
    <location>
        <begin position="7"/>
        <end position="140"/>
    </location>
</feature>
<dbReference type="InterPro" id="IPR000683">
    <property type="entry name" value="Gfo/Idh/MocA-like_OxRdtase_N"/>
</dbReference>
<reference evidence="2 3" key="1">
    <citation type="submission" date="2021-04" db="EMBL/GenBank/DDBJ databases">
        <title>Draft genome sequence of Paenibacillus cisolokensis, LC2-13A.</title>
        <authorList>
            <person name="Uke A."/>
            <person name="Chhe C."/>
            <person name="Baramee S."/>
            <person name="Kosugi A."/>
        </authorList>
    </citation>
    <scope>NUCLEOTIDE SEQUENCE [LARGE SCALE GENOMIC DNA]</scope>
    <source>
        <strain evidence="2 3">LC2-13A</strain>
    </source>
</reference>
<dbReference type="Proteomes" id="UP000680304">
    <property type="component" value="Unassembled WGS sequence"/>
</dbReference>
<gene>
    <name evidence="2" type="ORF">PACILC2_19080</name>
</gene>
<dbReference type="InterPro" id="IPR036291">
    <property type="entry name" value="NAD(P)-bd_dom_sf"/>
</dbReference>
<evidence type="ECO:0000259" key="1">
    <source>
        <dbReference type="Pfam" id="PF01408"/>
    </source>
</evidence>
<sequence>MDESNVLNIGIIGTDTSHSVAFAELLNDRNHAWHLPGGRIVAAYKGGSPDFELSISRVEGFAARLQNEFGVRILTEPEQVAESCDAILLLAADGRAHRSLFGRIAPFGKPVFIDKPLATNTEDAKAIAALAERYGVPVMTASALRFAEALREKLDDERDGEITGADCCGPIIIEPTQGGYFWYGIHAAEMLFAALGPGCDRVTAFSAGDQEMIVGVWKDGRIGTVRGSSASYHPFSAVIHRERNSAFAELSAGAKPFYASLLERVFGLFQTGVPAVPMTHSVEVIRFLEAANESRASGSAVAL</sequence>
<name>A0ABQ4N5B0_9BACL</name>
<organism evidence="2 3">
    <name type="scientific">Paenibacillus cisolokensis</name>
    <dbReference type="NCBI Taxonomy" id="1658519"/>
    <lineage>
        <taxon>Bacteria</taxon>
        <taxon>Bacillati</taxon>
        <taxon>Bacillota</taxon>
        <taxon>Bacilli</taxon>
        <taxon>Bacillales</taxon>
        <taxon>Paenibacillaceae</taxon>
        <taxon>Paenibacillus</taxon>
    </lineage>
</organism>
<dbReference type="EMBL" id="BOVJ01000060">
    <property type="protein sequence ID" value="GIQ63340.1"/>
    <property type="molecule type" value="Genomic_DNA"/>
</dbReference>
<protein>
    <submittedName>
        <fullName evidence="2">Dehydrogenase</fullName>
    </submittedName>
</protein>
<evidence type="ECO:0000313" key="2">
    <source>
        <dbReference type="EMBL" id="GIQ63340.1"/>
    </source>
</evidence>
<keyword evidence="3" id="KW-1185">Reference proteome</keyword>
<dbReference type="PANTHER" id="PTHR43818">
    <property type="entry name" value="BCDNA.GH03377"/>
    <property type="match status" value="1"/>
</dbReference>
<dbReference type="InterPro" id="IPR050463">
    <property type="entry name" value="Gfo/Idh/MocA_oxidrdct_glycsds"/>
</dbReference>
<accession>A0ABQ4N5B0</accession>
<dbReference type="Gene3D" id="3.30.360.10">
    <property type="entry name" value="Dihydrodipicolinate Reductase, domain 2"/>
    <property type="match status" value="1"/>
</dbReference>
<dbReference type="RefSeq" id="WP_213528545.1">
    <property type="nucleotide sequence ID" value="NZ_BOVJ01000060.1"/>
</dbReference>
<dbReference type="Pfam" id="PF01408">
    <property type="entry name" value="GFO_IDH_MocA"/>
    <property type="match status" value="1"/>
</dbReference>
<proteinExistence type="predicted"/>